<dbReference type="AlphaFoldDB" id="A0A167XDU9"/>
<name>A0A167XDU9_9HYPO</name>
<dbReference type="OrthoDB" id="77878at2759"/>
<proteinExistence type="predicted"/>
<gene>
    <name evidence="1" type="ORF">AAL_07466</name>
</gene>
<sequence>MAAPASGADARPLAFAERLHPLVFLYRPQERPTSAIGSSRLIVVAGWTDARDVHVARTSCGLPPSARPSSTPSPVIRAAFPTSPAPGHLSAAAELLIHMPLNGGGSSTVANLYEQYAAAAFFFVGLSPVQRLLVAPFFYAWSALWSLLMVVGEMLHCTQYA</sequence>
<evidence type="ECO:0000313" key="2">
    <source>
        <dbReference type="Proteomes" id="UP000078544"/>
    </source>
</evidence>
<comment type="caution">
    <text evidence="1">The sequence shown here is derived from an EMBL/GenBank/DDBJ whole genome shotgun (WGS) entry which is preliminary data.</text>
</comment>
<dbReference type="Proteomes" id="UP000078544">
    <property type="component" value="Unassembled WGS sequence"/>
</dbReference>
<organism evidence="1 2">
    <name type="scientific">Moelleriella libera RCEF 2490</name>
    <dbReference type="NCBI Taxonomy" id="1081109"/>
    <lineage>
        <taxon>Eukaryota</taxon>
        <taxon>Fungi</taxon>
        <taxon>Dikarya</taxon>
        <taxon>Ascomycota</taxon>
        <taxon>Pezizomycotina</taxon>
        <taxon>Sordariomycetes</taxon>
        <taxon>Hypocreomycetidae</taxon>
        <taxon>Hypocreales</taxon>
        <taxon>Clavicipitaceae</taxon>
        <taxon>Moelleriella</taxon>
    </lineage>
</organism>
<keyword evidence="2" id="KW-1185">Reference proteome</keyword>
<evidence type="ECO:0000313" key="1">
    <source>
        <dbReference type="EMBL" id="KZZ89958.1"/>
    </source>
</evidence>
<dbReference type="EMBL" id="AZGY01000023">
    <property type="protein sequence ID" value="KZZ89958.1"/>
    <property type="molecule type" value="Genomic_DNA"/>
</dbReference>
<protein>
    <submittedName>
        <fullName evidence="1">Uncharacterized protein</fullName>
    </submittedName>
</protein>
<reference evidence="1 2" key="1">
    <citation type="journal article" date="2016" name="Genome Biol. Evol.">
        <title>Divergent and convergent evolution of fungal pathogenicity.</title>
        <authorList>
            <person name="Shang Y."/>
            <person name="Xiao G."/>
            <person name="Zheng P."/>
            <person name="Cen K."/>
            <person name="Zhan S."/>
            <person name="Wang C."/>
        </authorList>
    </citation>
    <scope>NUCLEOTIDE SEQUENCE [LARGE SCALE GENOMIC DNA]</scope>
    <source>
        <strain evidence="1 2">RCEF 2490</strain>
    </source>
</reference>
<accession>A0A167XDU9</accession>